<gene>
    <name evidence="1" type="ORF">DKE52_004620</name>
</gene>
<dbReference type="AlphaFoldDB" id="A0A3G6YIX5"/>
<organism evidence="1 2">
    <name type="scientific">Acinetobacter pittii</name>
    <name type="common">Acinetobacter genomosp. 3</name>
    <dbReference type="NCBI Taxonomy" id="48296"/>
    <lineage>
        <taxon>Bacteria</taxon>
        <taxon>Pseudomonadati</taxon>
        <taxon>Pseudomonadota</taxon>
        <taxon>Gammaproteobacteria</taxon>
        <taxon>Moraxellales</taxon>
        <taxon>Moraxellaceae</taxon>
        <taxon>Acinetobacter</taxon>
        <taxon>Acinetobacter calcoaceticus/baumannii complex</taxon>
    </lineage>
</organism>
<evidence type="ECO:0000313" key="1">
    <source>
        <dbReference type="EMBL" id="AZC00177.1"/>
    </source>
</evidence>
<name>A0A3G6YIX5_ACIPI</name>
<accession>A0A3G6YIX5</accession>
<reference evidence="1 2" key="2">
    <citation type="submission" date="2018-12" db="EMBL/GenBank/DDBJ databases">
        <title>Molecular Epidemiology of Emerging Carbapenem-Resistance in Acinetobacter nosocomialis and Acinetobacter pittii in Taiwan, 2010-2014.</title>
        <authorList>
            <person name="Huang W.-C."/>
            <person name="Wang H.-Y."/>
            <person name="Lai J.-F."/>
            <person name="Lauderdale T.-L."/>
            <person name="Sytwu H.-K."/>
        </authorList>
    </citation>
    <scope>NUCLEOTIDE SEQUENCE [LARGE SCALE GENOMIC DNA]</scope>
    <source>
        <strain evidence="1 2">2014S06-099</strain>
    </source>
</reference>
<protein>
    <submittedName>
        <fullName evidence="1">Uncharacterized protein</fullName>
    </submittedName>
</protein>
<proteinExistence type="predicted"/>
<dbReference type="EMBL" id="CP033540">
    <property type="protein sequence ID" value="AZC00177.1"/>
    <property type="molecule type" value="Genomic_DNA"/>
</dbReference>
<sequence>MNRIFHFMLFTIFRYSKLAKEFIKKYYLKEDLCNFFLFRLFQKIKLICSNAHQKKLKIFFKMILLTWLTY</sequence>
<evidence type="ECO:0000313" key="2">
    <source>
        <dbReference type="Proteomes" id="UP000254410"/>
    </source>
</evidence>
<dbReference type="Proteomes" id="UP000254410">
    <property type="component" value="Chromosome"/>
</dbReference>
<reference evidence="1 2" key="1">
    <citation type="submission" date="2018-11" db="EMBL/GenBank/DDBJ databases">
        <authorList>
            <person name="Kuo S.-C."/>
            <person name="Chen F.-J."/>
            <person name="Liao Y.-C."/>
        </authorList>
    </citation>
    <scope>NUCLEOTIDE SEQUENCE [LARGE SCALE GENOMIC DNA]</scope>
    <source>
        <strain evidence="1 2">2014S06-099</strain>
    </source>
</reference>